<name>A0ABC8M6J7_ERUVS</name>
<proteinExistence type="predicted"/>
<organism evidence="1 2">
    <name type="scientific">Eruca vesicaria subsp. sativa</name>
    <name type="common">Garden rocket</name>
    <name type="synonym">Eruca sativa</name>
    <dbReference type="NCBI Taxonomy" id="29727"/>
    <lineage>
        <taxon>Eukaryota</taxon>
        <taxon>Viridiplantae</taxon>
        <taxon>Streptophyta</taxon>
        <taxon>Embryophyta</taxon>
        <taxon>Tracheophyta</taxon>
        <taxon>Spermatophyta</taxon>
        <taxon>Magnoliopsida</taxon>
        <taxon>eudicotyledons</taxon>
        <taxon>Gunneridae</taxon>
        <taxon>Pentapetalae</taxon>
        <taxon>rosids</taxon>
        <taxon>malvids</taxon>
        <taxon>Brassicales</taxon>
        <taxon>Brassicaceae</taxon>
        <taxon>Brassiceae</taxon>
        <taxon>Eruca</taxon>
    </lineage>
</organism>
<comment type="caution">
    <text evidence="1">The sequence shown here is derived from an EMBL/GenBank/DDBJ whole genome shotgun (WGS) entry which is preliminary data.</text>
</comment>
<evidence type="ECO:0000313" key="1">
    <source>
        <dbReference type="EMBL" id="CAH8391398.1"/>
    </source>
</evidence>
<gene>
    <name evidence="1" type="ORF">ERUC_LOCUS43881</name>
</gene>
<reference evidence="1 2" key="1">
    <citation type="submission" date="2022-03" db="EMBL/GenBank/DDBJ databases">
        <authorList>
            <person name="Macdonald S."/>
            <person name="Ahmed S."/>
            <person name="Newling K."/>
        </authorList>
    </citation>
    <scope>NUCLEOTIDE SEQUENCE [LARGE SCALE GENOMIC DNA]</scope>
</reference>
<accession>A0ABC8M6J7</accession>
<dbReference type="Proteomes" id="UP001642260">
    <property type="component" value="Unassembled WGS sequence"/>
</dbReference>
<dbReference type="AlphaFoldDB" id="A0ABC8M6J7"/>
<sequence length="78" mass="9104">MLKALGEHMNIHRRDRTNLRQKLMEDKKDDNVAGYKDVGNYISPGQNLGFWVQESNLDTNDDRLDQTTVERKDNIISK</sequence>
<keyword evidence="2" id="KW-1185">Reference proteome</keyword>
<protein>
    <submittedName>
        <fullName evidence="1">Uncharacterized protein</fullName>
    </submittedName>
</protein>
<dbReference type="EMBL" id="CAKOAT010941820">
    <property type="protein sequence ID" value="CAH8391398.1"/>
    <property type="molecule type" value="Genomic_DNA"/>
</dbReference>
<evidence type="ECO:0000313" key="2">
    <source>
        <dbReference type="Proteomes" id="UP001642260"/>
    </source>
</evidence>